<evidence type="ECO:0008006" key="3">
    <source>
        <dbReference type="Google" id="ProtNLM"/>
    </source>
</evidence>
<dbReference type="PANTHER" id="PTHR47027">
    <property type="entry name" value="REVERSE TRANSCRIPTASE DOMAIN-CONTAINING PROTEIN"/>
    <property type="match status" value="1"/>
</dbReference>
<proteinExistence type="predicted"/>
<accession>A0A8R2M3C9</accession>
<dbReference type="GeneID" id="119629571"/>
<reference evidence="2" key="1">
    <citation type="journal article" date="2008" name="Insect Biochem. Mol. Biol.">
        <title>The genome of a lepidopteran model insect, the silkworm Bombyx mori.</title>
        <authorList>
            <consortium name="International Silkworm Genome Consortium"/>
        </authorList>
    </citation>
    <scope>NUCLEOTIDE SEQUENCE [LARGE SCALE GENOMIC DNA]</scope>
    <source>
        <strain evidence="2">p50T</strain>
    </source>
</reference>
<dbReference type="InterPro" id="IPR043502">
    <property type="entry name" value="DNA/RNA_pol_sf"/>
</dbReference>
<organism evidence="1 2">
    <name type="scientific">Bombyx mori</name>
    <name type="common">Silk moth</name>
    <dbReference type="NCBI Taxonomy" id="7091"/>
    <lineage>
        <taxon>Eukaryota</taxon>
        <taxon>Metazoa</taxon>
        <taxon>Ecdysozoa</taxon>
        <taxon>Arthropoda</taxon>
        <taxon>Hexapoda</taxon>
        <taxon>Insecta</taxon>
        <taxon>Pterygota</taxon>
        <taxon>Neoptera</taxon>
        <taxon>Endopterygota</taxon>
        <taxon>Lepidoptera</taxon>
        <taxon>Glossata</taxon>
        <taxon>Ditrysia</taxon>
        <taxon>Bombycoidea</taxon>
        <taxon>Bombycidae</taxon>
        <taxon>Bombycinae</taxon>
        <taxon>Bombyx</taxon>
    </lineage>
</organism>
<keyword evidence="2" id="KW-1185">Reference proteome</keyword>
<evidence type="ECO:0000313" key="1">
    <source>
        <dbReference type="EnsemblMetazoa" id="XP_037871664.1"/>
    </source>
</evidence>
<reference evidence="1" key="2">
    <citation type="submission" date="2022-06" db="UniProtKB">
        <authorList>
            <consortium name="EnsemblMetazoa"/>
        </authorList>
    </citation>
    <scope>IDENTIFICATION</scope>
    <source>
        <strain evidence="1">p50T (Dazao)</strain>
    </source>
</reference>
<dbReference type="KEGG" id="bmor:119629571"/>
<dbReference type="EnsemblMetazoa" id="XM_038015736.1">
    <property type="protein sequence ID" value="XP_037871664.1"/>
    <property type="gene ID" value="LOC119629571"/>
</dbReference>
<dbReference type="PANTHER" id="PTHR47027:SF20">
    <property type="entry name" value="REVERSE TRANSCRIPTASE-LIKE PROTEIN WITH RNA-DIRECTED DNA POLYMERASE DOMAIN"/>
    <property type="match status" value="1"/>
</dbReference>
<protein>
    <recommendedName>
        <fullName evidence="3">Endonuclease-reverse transcriptase</fullName>
    </recommendedName>
</protein>
<dbReference type="SUPFAM" id="SSF56672">
    <property type="entry name" value="DNA/RNA polymerases"/>
    <property type="match status" value="1"/>
</dbReference>
<dbReference type="GO" id="GO:0071897">
    <property type="term" value="P:DNA biosynthetic process"/>
    <property type="evidence" value="ECO:0007669"/>
    <property type="project" value="UniProtKB-ARBA"/>
</dbReference>
<dbReference type="AlphaFoldDB" id="A0A8R2M3C9"/>
<sequence length="420" mass="48910">MRKERQKFRLEKLEKCIQKTGGVRKALKELSGKRDWIPNMKDRNDRNTTRRSEIITTATDFFKKLYSSQITTPKIDLSGQEEVPLIMMAEVQKAISTQKKDKASGSDGITNEFLMENKDTMAPILVHIFNEILKSEHIPHQWSTSTIILLHKKGNKNDINNYRPISLMSNIYKVFAKVILGRISKKLDENQPREQAGFRSGYSTLDHIHVVKQLFEKAMLGELVEESRKVGLIMNTQKTKAMTNDIKYPITINSNTIEYVDEYVYLGQIISPSDLTSKEIERRIANAWKRYWNLKEVMKNNETSMTIKRKLFNTCILPVLTYGCQTWALTKAHARKLEVCQNAIERSMTGKRLSDKIRTSTIKKQTQLKDVSVTIRKLKWKWTGHTIRGQEKWCKTIMYWYPRDRKRNRAPADTGQRCSV</sequence>
<dbReference type="Proteomes" id="UP000005204">
    <property type="component" value="Unassembled WGS sequence"/>
</dbReference>
<dbReference type="RefSeq" id="XP_037871664.1">
    <property type="nucleotide sequence ID" value="XM_038015736.1"/>
</dbReference>
<name>A0A8R2M3C9_BOMMO</name>
<evidence type="ECO:0000313" key="2">
    <source>
        <dbReference type="Proteomes" id="UP000005204"/>
    </source>
</evidence>